<evidence type="ECO:0000256" key="14">
    <source>
        <dbReference type="PROSITE-ProRule" id="PRU01091"/>
    </source>
</evidence>
<dbReference type="SUPFAM" id="SSF52172">
    <property type="entry name" value="CheY-like"/>
    <property type="match status" value="1"/>
</dbReference>
<sequence>MSNQFPASTGPIRVLFVEDEAPIQVLVQHNLESAGFRVELAGDAETAFERLAYERPHLAILDWMLPGMSGLDLCKSMREDGAYSHIPVIMLTAKGEEDHRVRGLETGADDYIPKPFSPRELVARVNNLLRRSYPELQEEVLTVGELRLYPGQRQVFFEDQEVHLGPTEFRLLQFLMTHPGQVYERGQLLDRLWGPHAEVEERTVDVHVRRLRQALEPVAPRDLVQTVRGAGYRFAAL</sequence>
<comment type="caution">
    <text evidence="17">The sequence shown here is derived from an EMBL/GenBank/DDBJ whole genome shotgun (WGS) entry which is preliminary data.</text>
</comment>
<name>A0ABV4TU10_9GAMM</name>
<evidence type="ECO:0000256" key="8">
    <source>
        <dbReference type="ARBA" id="ARBA00023015"/>
    </source>
</evidence>
<keyword evidence="10" id="KW-0010">Activator</keyword>
<proteinExistence type="predicted"/>
<evidence type="ECO:0000256" key="3">
    <source>
        <dbReference type="ARBA" id="ARBA00022448"/>
    </source>
</evidence>
<protein>
    <recommendedName>
        <fullName evidence="2">Phosphate regulon transcriptional regulatory protein PhoB</fullName>
    </recommendedName>
</protein>
<dbReference type="NCBIfam" id="TIGR02154">
    <property type="entry name" value="PhoB"/>
    <property type="match status" value="1"/>
</dbReference>
<gene>
    <name evidence="17" type="primary">phoB</name>
    <name evidence="17" type="ORF">ACERLL_02030</name>
</gene>
<evidence type="ECO:0000256" key="12">
    <source>
        <dbReference type="ARBA" id="ARBA00024735"/>
    </source>
</evidence>
<evidence type="ECO:0000313" key="18">
    <source>
        <dbReference type="Proteomes" id="UP001575181"/>
    </source>
</evidence>
<evidence type="ECO:0000259" key="15">
    <source>
        <dbReference type="PROSITE" id="PS50110"/>
    </source>
</evidence>
<feature type="domain" description="OmpR/PhoB-type" evidence="16">
    <location>
        <begin position="138"/>
        <end position="236"/>
    </location>
</feature>
<organism evidence="17 18">
    <name type="scientific">Thiohalorhabdus methylotrophus</name>
    <dbReference type="NCBI Taxonomy" id="3242694"/>
    <lineage>
        <taxon>Bacteria</taxon>
        <taxon>Pseudomonadati</taxon>
        <taxon>Pseudomonadota</taxon>
        <taxon>Gammaproteobacteria</taxon>
        <taxon>Thiohalorhabdales</taxon>
        <taxon>Thiohalorhabdaceae</taxon>
        <taxon>Thiohalorhabdus</taxon>
    </lineage>
</organism>
<dbReference type="SUPFAM" id="SSF46894">
    <property type="entry name" value="C-terminal effector domain of the bipartite response regulators"/>
    <property type="match status" value="1"/>
</dbReference>
<evidence type="ECO:0000256" key="6">
    <source>
        <dbReference type="ARBA" id="ARBA00022592"/>
    </source>
</evidence>
<dbReference type="PANTHER" id="PTHR48111">
    <property type="entry name" value="REGULATOR OF RPOS"/>
    <property type="match status" value="1"/>
</dbReference>
<evidence type="ECO:0000256" key="9">
    <source>
        <dbReference type="ARBA" id="ARBA00023125"/>
    </source>
</evidence>
<dbReference type="Pfam" id="PF00072">
    <property type="entry name" value="Response_reg"/>
    <property type="match status" value="1"/>
</dbReference>
<dbReference type="RefSeq" id="WP_373654388.1">
    <property type="nucleotide sequence ID" value="NZ_JBGUAW010000001.1"/>
</dbReference>
<evidence type="ECO:0000259" key="16">
    <source>
        <dbReference type="PROSITE" id="PS51755"/>
    </source>
</evidence>
<keyword evidence="5 13" id="KW-0597">Phosphoprotein</keyword>
<dbReference type="InterPro" id="IPR039420">
    <property type="entry name" value="WalR-like"/>
</dbReference>
<dbReference type="Gene3D" id="1.10.10.10">
    <property type="entry name" value="Winged helix-like DNA-binding domain superfamily/Winged helix DNA-binding domain"/>
    <property type="match status" value="1"/>
</dbReference>
<keyword evidence="6" id="KW-0592">Phosphate transport</keyword>
<reference evidence="17 18" key="1">
    <citation type="submission" date="2024-08" db="EMBL/GenBank/DDBJ databases">
        <title>Whole-genome sequencing of halo(alkali)philic microorganisms from hypersaline lakes.</title>
        <authorList>
            <person name="Sorokin D.Y."/>
            <person name="Merkel A.Y."/>
            <person name="Messina E."/>
            <person name="Yakimov M."/>
        </authorList>
    </citation>
    <scope>NUCLEOTIDE SEQUENCE [LARGE SCALE GENOMIC DNA]</scope>
    <source>
        <strain evidence="17 18">Cl-TMA</strain>
    </source>
</reference>
<evidence type="ECO:0000256" key="2">
    <source>
        <dbReference type="ARBA" id="ARBA00013332"/>
    </source>
</evidence>
<evidence type="ECO:0000256" key="13">
    <source>
        <dbReference type="PROSITE-ProRule" id="PRU00169"/>
    </source>
</evidence>
<dbReference type="InterPro" id="IPR036388">
    <property type="entry name" value="WH-like_DNA-bd_sf"/>
</dbReference>
<feature type="modified residue" description="4-aspartylphosphate" evidence="13">
    <location>
        <position position="62"/>
    </location>
</feature>
<keyword evidence="9 14" id="KW-0238">DNA-binding</keyword>
<keyword evidence="11" id="KW-0804">Transcription</keyword>
<dbReference type="Proteomes" id="UP001575181">
    <property type="component" value="Unassembled WGS sequence"/>
</dbReference>
<keyword evidence="7" id="KW-0902">Two-component regulatory system</keyword>
<dbReference type="SMART" id="SM00862">
    <property type="entry name" value="Trans_reg_C"/>
    <property type="match status" value="1"/>
</dbReference>
<dbReference type="InterPro" id="IPR011879">
    <property type="entry name" value="Sig_transdc_resp-reg_PhoB"/>
</dbReference>
<dbReference type="EMBL" id="JBGUAW010000001">
    <property type="protein sequence ID" value="MFA9459606.1"/>
    <property type="molecule type" value="Genomic_DNA"/>
</dbReference>
<keyword evidence="8" id="KW-0805">Transcription regulation</keyword>
<dbReference type="Gene3D" id="3.40.50.2300">
    <property type="match status" value="1"/>
</dbReference>
<dbReference type="SMART" id="SM00448">
    <property type="entry name" value="REC"/>
    <property type="match status" value="1"/>
</dbReference>
<dbReference type="InterPro" id="IPR016032">
    <property type="entry name" value="Sig_transdc_resp-reg_C-effctor"/>
</dbReference>
<dbReference type="InterPro" id="IPR011006">
    <property type="entry name" value="CheY-like_superfamily"/>
</dbReference>
<dbReference type="Pfam" id="PF00486">
    <property type="entry name" value="Trans_reg_C"/>
    <property type="match status" value="1"/>
</dbReference>
<keyword evidence="4" id="KW-0963">Cytoplasm</keyword>
<feature type="DNA-binding region" description="OmpR/PhoB-type" evidence="14">
    <location>
        <begin position="138"/>
        <end position="236"/>
    </location>
</feature>
<feature type="domain" description="Response regulatory" evidence="15">
    <location>
        <begin position="13"/>
        <end position="129"/>
    </location>
</feature>
<comment type="subcellular location">
    <subcellularLocation>
        <location evidence="1">Cytoplasm</location>
    </subcellularLocation>
</comment>
<evidence type="ECO:0000256" key="10">
    <source>
        <dbReference type="ARBA" id="ARBA00023159"/>
    </source>
</evidence>
<evidence type="ECO:0000256" key="5">
    <source>
        <dbReference type="ARBA" id="ARBA00022553"/>
    </source>
</evidence>
<dbReference type="PANTHER" id="PTHR48111:SF40">
    <property type="entry name" value="PHOSPHATE REGULON TRANSCRIPTIONAL REGULATORY PROTEIN PHOB"/>
    <property type="match status" value="1"/>
</dbReference>
<dbReference type="PROSITE" id="PS50110">
    <property type="entry name" value="RESPONSE_REGULATORY"/>
    <property type="match status" value="1"/>
</dbReference>
<dbReference type="Gene3D" id="6.10.250.690">
    <property type="match status" value="1"/>
</dbReference>
<dbReference type="CDD" id="cd17618">
    <property type="entry name" value="REC_OmpR_PhoB"/>
    <property type="match status" value="1"/>
</dbReference>
<dbReference type="CDD" id="cd00383">
    <property type="entry name" value="trans_reg_C"/>
    <property type="match status" value="1"/>
</dbReference>
<keyword evidence="3" id="KW-0813">Transport</keyword>
<accession>A0ABV4TU10</accession>
<dbReference type="InterPro" id="IPR001867">
    <property type="entry name" value="OmpR/PhoB-type_DNA-bd"/>
</dbReference>
<evidence type="ECO:0000313" key="17">
    <source>
        <dbReference type="EMBL" id="MFA9459606.1"/>
    </source>
</evidence>
<keyword evidence="18" id="KW-1185">Reference proteome</keyword>
<dbReference type="PROSITE" id="PS51755">
    <property type="entry name" value="OMPR_PHOB"/>
    <property type="match status" value="1"/>
</dbReference>
<evidence type="ECO:0000256" key="7">
    <source>
        <dbReference type="ARBA" id="ARBA00023012"/>
    </source>
</evidence>
<dbReference type="InterPro" id="IPR001789">
    <property type="entry name" value="Sig_transdc_resp-reg_receiver"/>
</dbReference>
<evidence type="ECO:0000256" key="4">
    <source>
        <dbReference type="ARBA" id="ARBA00022490"/>
    </source>
</evidence>
<comment type="function">
    <text evidence="12">This protein is a positive regulator for the phosphate regulon. Transcription of this operon is positively regulated by PhoB and PhoR when phosphate is limited.</text>
</comment>
<evidence type="ECO:0000256" key="11">
    <source>
        <dbReference type="ARBA" id="ARBA00023163"/>
    </source>
</evidence>
<evidence type="ECO:0000256" key="1">
    <source>
        <dbReference type="ARBA" id="ARBA00004496"/>
    </source>
</evidence>